<evidence type="ECO:0000256" key="1">
    <source>
        <dbReference type="SAM" id="MobiDB-lite"/>
    </source>
</evidence>
<dbReference type="GO" id="GO:0006355">
    <property type="term" value="P:regulation of DNA-templated transcription"/>
    <property type="evidence" value="ECO:0007669"/>
    <property type="project" value="InterPro"/>
</dbReference>
<dbReference type="PROSITE" id="PS51902">
    <property type="entry name" value="CLPX_ZB"/>
    <property type="match status" value="1"/>
</dbReference>
<dbReference type="GO" id="GO:0043565">
    <property type="term" value="F:sequence-specific DNA binding"/>
    <property type="evidence" value="ECO:0007669"/>
    <property type="project" value="InterPro"/>
</dbReference>
<evidence type="ECO:0000313" key="3">
    <source>
        <dbReference type="EMBL" id="KAK4522168.1"/>
    </source>
</evidence>
<reference evidence="3 4" key="1">
    <citation type="submission" date="2022-07" db="EMBL/GenBank/DDBJ databases">
        <title>Genome-wide signatures of adaptation to extreme environments.</title>
        <authorList>
            <person name="Cho C.H."/>
            <person name="Yoon H.S."/>
        </authorList>
    </citation>
    <scope>NUCLEOTIDE SEQUENCE [LARGE SCALE GENOMIC DNA]</scope>
    <source>
        <strain evidence="3 4">108.79 E11</strain>
    </source>
</reference>
<dbReference type="InterPro" id="IPR045280">
    <property type="entry name" value="TIFY-like"/>
</dbReference>
<dbReference type="SMART" id="SM00401">
    <property type="entry name" value="ZnF_GATA"/>
    <property type="match status" value="1"/>
</dbReference>
<dbReference type="InterPro" id="IPR059188">
    <property type="entry name" value="Znf_CLPX-like"/>
</dbReference>
<dbReference type="EMBL" id="JANCYU010000001">
    <property type="protein sequence ID" value="KAK4522168.1"/>
    <property type="molecule type" value="Genomic_DNA"/>
</dbReference>
<accession>A0AAV9I263</accession>
<dbReference type="PANTHER" id="PTHR46125:SF23">
    <property type="entry name" value="OS11G0572901 PROTEIN"/>
    <property type="match status" value="1"/>
</dbReference>
<dbReference type="Proteomes" id="UP001300502">
    <property type="component" value="Unassembled WGS sequence"/>
</dbReference>
<dbReference type="PANTHER" id="PTHR46125">
    <property type="entry name" value="GATA TRANSCRIPTION FACTOR 28"/>
    <property type="match status" value="1"/>
</dbReference>
<sequence length="224" mass="25012">MDRNAALLSNVPPETLSKLESLLQTEPEGFPEFPQDAKEEDTMLLTPIVSILGEIRKSSQGTRLAVEWRHLHPTTGEKITLEDEDYVRGLVPEVFATYLLKRRKPVLEAEAEWNTIPAEPEISDNEQAEDTVDLGVSSDMLVEEDSSYAESEESSYSPSEVSHSNRDKVRRRSSGVSGKNKDCLENCVHCGKSKHETPMMRRGPSGKTELCNACGLRFAKYGKL</sequence>
<feature type="domain" description="ClpX-type ZB" evidence="2">
    <location>
        <begin position="174"/>
        <end position="224"/>
    </location>
</feature>
<name>A0AAV9I263_9RHOD</name>
<dbReference type="Gene3D" id="3.30.50.10">
    <property type="entry name" value="Erythroid Transcription Factor GATA-1, subunit A"/>
    <property type="match status" value="1"/>
</dbReference>
<comment type="caution">
    <text evidence="3">The sequence shown here is derived from an EMBL/GenBank/DDBJ whole genome shotgun (WGS) entry which is preliminary data.</text>
</comment>
<proteinExistence type="predicted"/>
<dbReference type="GO" id="GO:0008270">
    <property type="term" value="F:zinc ion binding"/>
    <property type="evidence" value="ECO:0007669"/>
    <property type="project" value="InterPro"/>
</dbReference>
<feature type="compositionally biased region" description="Acidic residues" evidence="1">
    <location>
        <begin position="143"/>
        <end position="153"/>
    </location>
</feature>
<dbReference type="AlphaFoldDB" id="A0AAV9I263"/>
<dbReference type="PROSITE" id="PS00344">
    <property type="entry name" value="GATA_ZN_FINGER_1"/>
    <property type="match status" value="1"/>
</dbReference>
<dbReference type="SUPFAM" id="SSF57716">
    <property type="entry name" value="Glucocorticoid receptor-like (DNA-binding domain)"/>
    <property type="match status" value="1"/>
</dbReference>
<feature type="region of interest" description="Disordered" evidence="1">
    <location>
        <begin position="143"/>
        <end position="179"/>
    </location>
</feature>
<dbReference type="GO" id="GO:0046983">
    <property type="term" value="F:protein dimerization activity"/>
    <property type="evidence" value="ECO:0007669"/>
    <property type="project" value="InterPro"/>
</dbReference>
<dbReference type="InterPro" id="IPR013088">
    <property type="entry name" value="Znf_NHR/GATA"/>
</dbReference>
<gene>
    <name evidence="3" type="ORF">GAYE_FCTG49G0047</name>
</gene>
<dbReference type="InterPro" id="IPR000679">
    <property type="entry name" value="Znf_GATA"/>
</dbReference>
<evidence type="ECO:0000313" key="4">
    <source>
        <dbReference type="Proteomes" id="UP001300502"/>
    </source>
</evidence>
<protein>
    <recommendedName>
        <fullName evidence="2">ClpX-type ZB domain-containing protein</fullName>
    </recommendedName>
</protein>
<dbReference type="CDD" id="cd00202">
    <property type="entry name" value="ZnF_GATA"/>
    <property type="match status" value="1"/>
</dbReference>
<evidence type="ECO:0000259" key="2">
    <source>
        <dbReference type="PROSITE" id="PS51902"/>
    </source>
</evidence>
<keyword evidence="4" id="KW-1185">Reference proteome</keyword>
<organism evidence="3 4">
    <name type="scientific">Galdieria yellowstonensis</name>
    <dbReference type="NCBI Taxonomy" id="3028027"/>
    <lineage>
        <taxon>Eukaryota</taxon>
        <taxon>Rhodophyta</taxon>
        <taxon>Bangiophyceae</taxon>
        <taxon>Galdieriales</taxon>
        <taxon>Galdieriaceae</taxon>
        <taxon>Galdieria</taxon>
    </lineage>
</organism>
<dbReference type="Pfam" id="PF00320">
    <property type="entry name" value="GATA"/>
    <property type="match status" value="1"/>
</dbReference>